<reference evidence="2 3" key="1">
    <citation type="submission" date="2020-07" db="EMBL/GenBank/DDBJ databases">
        <title>Sequencing the genomes of 1000 actinobacteria strains.</title>
        <authorList>
            <person name="Klenk H.-P."/>
        </authorList>
    </citation>
    <scope>NUCLEOTIDE SEQUENCE [LARGE SCALE GENOMIC DNA]</scope>
    <source>
        <strain evidence="2 3">DSM 43461</strain>
    </source>
</reference>
<feature type="transmembrane region" description="Helical" evidence="1">
    <location>
        <begin position="73"/>
        <end position="90"/>
    </location>
</feature>
<gene>
    <name evidence="2" type="ORF">BJ999_001828</name>
</gene>
<dbReference type="Proteomes" id="UP000591272">
    <property type="component" value="Unassembled WGS sequence"/>
</dbReference>
<organism evidence="2 3">
    <name type="scientific">Actinomadura citrea</name>
    <dbReference type="NCBI Taxonomy" id="46158"/>
    <lineage>
        <taxon>Bacteria</taxon>
        <taxon>Bacillati</taxon>
        <taxon>Actinomycetota</taxon>
        <taxon>Actinomycetes</taxon>
        <taxon>Streptosporangiales</taxon>
        <taxon>Thermomonosporaceae</taxon>
        <taxon>Actinomadura</taxon>
    </lineage>
</organism>
<feature type="transmembrane region" description="Helical" evidence="1">
    <location>
        <begin position="173"/>
        <end position="191"/>
    </location>
</feature>
<keyword evidence="1" id="KW-1133">Transmembrane helix</keyword>
<comment type="caution">
    <text evidence="2">The sequence shown here is derived from an EMBL/GenBank/DDBJ whole genome shotgun (WGS) entry which is preliminary data.</text>
</comment>
<dbReference type="PANTHER" id="PTHR37314:SF4">
    <property type="entry name" value="UPF0700 TRANSMEMBRANE PROTEIN YOAK"/>
    <property type="match status" value="1"/>
</dbReference>
<protein>
    <submittedName>
        <fullName evidence="2">Uncharacterized membrane protein YoaK (UPF0700 family)</fullName>
    </submittedName>
</protein>
<keyword evidence="1" id="KW-0472">Membrane</keyword>
<evidence type="ECO:0000313" key="3">
    <source>
        <dbReference type="Proteomes" id="UP000591272"/>
    </source>
</evidence>
<dbReference type="InterPro" id="IPR010699">
    <property type="entry name" value="DUF1275"/>
</dbReference>
<dbReference type="Pfam" id="PF06912">
    <property type="entry name" value="DUF1275"/>
    <property type="match status" value="1"/>
</dbReference>
<accession>A0A7Y9G7S5</accession>
<keyword evidence="3" id="KW-1185">Reference proteome</keyword>
<sequence length="222" mass="22578">MRRKRCLPEIGPVGLALVLTTVAGLVDAAAYLALGGVFVANQTGNCVLLAIGIAERLPLGDALPGPNRGVSEPLTSLAAFCVGVAAAGWLDSRILGRLTAIWPLVGAESLLLAVAAVPGPNWARVGLAAAAMGVQSAQGMRLGINGVPTTVVTGTLTRLFARSSESSHRRRGSRLLALAWLLYMIGAIVGATGTGLWSFTTICLCAAATTGLGAAARKPRNG</sequence>
<keyword evidence="1" id="KW-0812">Transmembrane</keyword>
<evidence type="ECO:0000313" key="2">
    <source>
        <dbReference type="EMBL" id="NYE11532.1"/>
    </source>
</evidence>
<proteinExistence type="predicted"/>
<evidence type="ECO:0000256" key="1">
    <source>
        <dbReference type="SAM" id="Phobius"/>
    </source>
</evidence>
<dbReference type="PANTHER" id="PTHR37314">
    <property type="entry name" value="SLR0142 PROTEIN"/>
    <property type="match status" value="1"/>
</dbReference>
<dbReference type="EMBL" id="JACCBT010000001">
    <property type="protein sequence ID" value="NYE11532.1"/>
    <property type="molecule type" value="Genomic_DNA"/>
</dbReference>
<dbReference type="RefSeq" id="WP_179832899.1">
    <property type="nucleotide sequence ID" value="NZ_BMRD01000012.1"/>
</dbReference>
<dbReference type="AlphaFoldDB" id="A0A7Y9G7S5"/>
<name>A0A7Y9G7S5_9ACTN</name>